<dbReference type="SUPFAM" id="SSF48726">
    <property type="entry name" value="Immunoglobulin"/>
    <property type="match status" value="3"/>
</dbReference>
<keyword evidence="10" id="KW-1185">Reference proteome</keyword>
<dbReference type="SMART" id="SM00408">
    <property type="entry name" value="IGc2"/>
    <property type="match status" value="1"/>
</dbReference>
<keyword evidence="2" id="KW-0812">Transmembrane</keyword>
<evidence type="ECO:0000256" key="1">
    <source>
        <dbReference type="ARBA" id="ARBA00004479"/>
    </source>
</evidence>
<organism evidence="9 10">
    <name type="scientific">Xiphophorus couchianus</name>
    <name type="common">Monterrey platyfish</name>
    <dbReference type="NCBI Taxonomy" id="32473"/>
    <lineage>
        <taxon>Eukaryota</taxon>
        <taxon>Metazoa</taxon>
        <taxon>Chordata</taxon>
        <taxon>Craniata</taxon>
        <taxon>Vertebrata</taxon>
        <taxon>Euteleostomi</taxon>
        <taxon>Actinopterygii</taxon>
        <taxon>Neopterygii</taxon>
        <taxon>Teleostei</taxon>
        <taxon>Neoteleostei</taxon>
        <taxon>Acanthomorphata</taxon>
        <taxon>Ovalentaria</taxon>
        <taxon>Atherinomorphae</taxon>
        <taxon>Cyprinodontiformes</taxon>
        <taxon>Poeciliidae</taxon>
        <taxon>Poeciliinae</taxon>
        <taxon>Xiphophorus</taxon>
    </lineage>
</organism>
<name>A0A3B5LRA1_9TELE</name>
<evidence type="ECO:0000256" key="4">
    <source>
        <dbReference type="ARBA" id="ARBA00022889"/>
    </source>
</evidence>
<dbReference type="AlphaFoldDB" id="A0A3B5LRA1"/>
<keyword evidence="3" id="KW-0430">Lectin</keyword>
<dbReference type="GO" id="GO:0007155">
    <property type="term" value="P:cell adhesion"/>
    <property type="evidence" value="ECO:0007669"/>
    <property type="project" value="UniProtKB-KW"/>
</dbReference>
<dbReference type="Pfam" id="PF07686">
    <property type="entry name" value="V-set"/>
    <property type="match status" value="1"/>
</dbReference>
<dbReference type="GO" id="GO:0030246">
    <property type="term" value="F:carbohydrate binding"/>
    <property type="evidence" value="ECO:0007669"/>
    <property type="project" value="UniProtKB-KW"/>
</dbReference>
<dbReference type="InterPro" id="IPR051036">
    <property type="entry name" value="SIGLEC"/>
</dbReference>
<dbReference type="Ensembl" id="ENSXCOT00000010437.1">
    <property type="protein sequence ID" value="ENSXCOP00000010314.1"/>
    <property type="gene ID" value="ENSXCOG00000007820.1"/>
</dbReference>
<dbReference type="Gene3D" id="2.60.40.10">
    <property type="entry name" value="Immunoglobulins"/>
    <property type="match status" value="3"/>
</dbReference>
<evidence type="ECO:0000313" key="10">
    <source>
        <dbReference type="Proteomes" id="UP000261380"/>
    </source>
</evidence>
<reference evidence="9" key="2">
    <citation type="submission" date="2025-09" db="UniProtKB">
        <authorList>
            <consortium name="Ensembl"/>
        </authorList>
    </citation>
    <scope>IDENTIFICATION</scope>
</reference>
<dbReference type="InterPro" id="IPR036179">
    <property type="entry name" value="Ig-like_dom_sf"/>
</dbReference>
<proteinExistence type="inferred from homology"/>
<keyword evidence="5" id="KW-1133">Transmembrane helix</keyword>
<dbReference type="InterPro" id="IPR013783">
    <property type="entry name" value="Ig-like_fold"/>
</dbReference>
<reference evidence="9" key="1">
    <citation type="submission" date="2025-08" db="UniProtKB">
        <authorList>
            <consortium name="Ensembl"/>
        </authorList>
    </citation>
    <scope>IDENTIFICATION</scope>
</reference>
<keyword evidence="6" id="KW-0472">Membrane</keyword>
<dbReference type="InterPro" id="IPR013106">
    <property type="entry name" value="Ig_V-set"/>
</dbReference>
<comment type="subcellular location">
    <subcellularLocation>
        <location evidence="1">Membrane</location>
        <topology evidence="1">Single-pass type I membrane protein</topology>
    </subcellularLocation>
</comment>
<dbReference type="SMART" id="SM00409">
    <property type="entry name" value="IG"/>
    <property type="match status" value="3"/>
</dbReference>
<evidence type="ECO:0000256" key="7">
    <source>
        <dbReference type="ARBA" id="ARBA00038361"/>
    </source>
</evidence>
<evidence type="ECO:0000259" key="8">
    <source>
        <dbReference type="PROSITE" id="PS50835"/>
    </source>
</evidence>
<keyword evidence="4" id="KW-0130">Cell adhesion</keyword>
<dbReference type="InterPro" id="IPR007110">
    <property type="entry name" value="Ig-like_dom"/>
</dbReference>
<accession>A0A3B5LRA1</accession>
<evidence type="ECO:0000313" key="9">
    <source>
        <dbReference type="Ensembl" id="ENSXCOP00000010314.1"/>
    </source>
</evidence>
<dbReference type="GeneTree" id="ENSGT01150000286924"/>
<sequence>MLQLNLLSNLWNCKAYNLLMVLGKVTGEAGLCVVIPCSFNTTFTPTHIAWYKSKGNNESCVFNSDNDTNTEAGFKGRVSLLEPDVSRRNCSIVINDLTESDSGYYYLRVNENLSENPDGFSYNNKTNVSVSALKQKPSVMIPSLTEGQQATLTCTAPGLCSGSPPNITWILRHSSNLTFTPTAGHHNTKLSCKVSFTARNQCNKVTWSAVKSRNCISGRTRVKEGHDLNLTCSVDSFPPSEIKFSRKLNGNVPREVNTSYYITNAIREDAGLYICTAKHLNSTLTEEINVTITCKWSITSIKIMHDASLCLCVQYMNIINTCKSILRKKMQDAC</sequence>
<feature type="domain" description="Ig-like" evidence="8">
    <location>
        <begin position="137"/>
        <end position="291"/>
    </location>
</feature>
<dbReference type="PANTHER" id="PTHR12035">
    <property type="entry name" value="SIALIC ACID BINDING IMMUNOGLOBULIN-LIKE LECTIN"/>
    <property type="match status" value="1"/>
</dbReference>
<dbReference type="PROSITE" id="PS50835">
    <property type="entry name" value="IG_LIKE"/>
    <property type="match status" value="1"/>
</dbReference>
<evidence type="ECO:0000256" key="3">
    <source>
        <dbReference type="ARBA" id="ARBA00022734"/>
    </source>
</evidence>
<dbReference type="InterPro" id="IPR003599">
    <property type="entry name" value="Ig_sub"/>
</dbReference>
<evidence type="ECO:0000256" key="2">
    <source>
        <dbReference type="ARBA" id="ARBA00022692"/>
    </source>
</evidence>
<dbReference type="Proteomes" id="UP000261380">
    <property type="component" value="Unplaced"/>
</dbReference>
<dbReference type="GO" id="GO:0033691">
    <property type="term" value="F:sialic acid binding"/>
    <property type="evidence" value="ECO:0007669"/>
    <property type="project" value="TreeGrafter"/>
</dbReference>
<dbReference type="GO" id="GO:0005886">
    <property type="term" value="C:plasma membrane"/>
    <property type="evidence" value="ECO:0007669"/>
    <property type="project" value="TreeGrafter"/>
</dbReference>
<comment type="similarity">
    <text evidence="7">Belongs to the immunoglobulin superfamily. SIGLEC (sialic acid binding Ig-like lectin) family.</text>
</comment>
<dbReference type="InterPro" id="IPR003598">
    <property type="entry name" value="Ig_sub2"/>
</dbReference>
<evidence type="ECO:0000256" key="5">
    <source>
        <dbReference type="ARBA" id="ARBA00022989"/>
    </source>
</evidence>
<dbReference type="PANTHER" id="PTHR12035:SF128">
    <property type="entry name" value="BRANCHED CHAIN KETO ACID DEHYDROGENASE E1 SUBUNIT BETA,-LIKE-RELATED"/>
    <property type="match status" value="1"/>
</dbReference>
<evidence type="ECO:0000256" key="6">
    <source>
        <dbReference type="ARBA" id="ARBA00023136"/>
    </source>
</evidence>
<protein>
    <recommendedName>
        <fullName evidence="8">Ig-like domain-containing protein</fullName>
    </recommendedName>
</protein>
<dbReference type="Pfam" id="PF13927">
    <property type="entry name" value="Ig_3"/>
    <property type="match status" value="1"/>
</dbReference>